<comment type="subcellular location">
    <subcellularLocation>
        <location evidence="1 8">Nucleus</location>
    </subcellularLocation>
</comment>
<dbReference type="Pfam" id="PF06507">
    <property type="entry name" value="ARF_AD"/>
    <property type="match status" value="1"/>
</dbReference>
<keyword evidence="3 8" id="KW-0805">Transcription regulation</keyword>
<dbReference type="PANTHER" id="PTHR31384:SF94">
    <property type="entry name" value="AUXIN RESPONSE FACTOR 17"/>
    <property type="match status" value="1"/>
</dbReference>
<dbReference type="SMART" id="SM01019">
    <property type="entry name" value="B3"/>
    <property type="match status" value="1"/>
</dbReference>
<evidence type="ECO:0000256" key="5">
    <source>
        <dbReference type="ARBA" id="ARBA00023163"/>
    </source>
</evidence>
<dbReference type="Gene3D" id="2.40.330.10">
    <property type="entry name" value="DNA-binding pseudobarrel domain"/>
    <property type="match status" value="1"/>
</dbReference>
<comment type="subunit">
    <text evidence="8">Homodimers and heterodimers.</text>
</comment>
<dbReference type="FunFam" id="2.40.330.10:FF:000001">
    <property type="entry name" value="Auxin response factor"/>
    <property type="match status" value="1"/>
</dbReference>
<dbReference type="GO" id="GO:0009734">
    <property type="term" value="P:auxin-activated signaling pathway"/>
    <property type="evidence" value="ECO:0007669"/>
    <property type="project" value="UniProtKB-KW"/>
</dbReference>
<dbReference type="AlphaFoldDB" id="A0A834YAZ8"/>
<dbReference type="InterPro" id="IPR003340">
    <property type="entry name" value="B3_DNA-bd"/>
</dbReference>
<proteinExistence type="inferred from homology"/>
<evidence type="ECO:0000259" key="9">
    <source>
        <dbReference type="PROSITE" id="PS50863"/>
    </source>
</evidence>
<dbReference type="Pfam" id="PF02362">
    <property type="entry name" value="B3"/>
    <property type="match status" value="1"/>
</dbReference>
<name>A0A834YAZ8_TETSI</name>
<keyword evidence="4 8" id="KW-0238">DNA-binding</keyword>
<reference evidence="10 11" key="1">
    <citation type="submission" date="2020-04" db="EMBL/GenBank/DDBJ databases">
        <title>Plant Genome Project.</title>
        <authorList>
            <person name="Zhang R.-G."/>
        </authorList>
    </citation>
    <scope>NUCLEOTIDE SEQUENCE [LARGE SCALE GENOMIC DNA]</scope>
    <source>
        <strain evidence="10">YNK0</strain>
        <tissue evidence="10">Leaf</tissue>
    </source>
</reference>
<evidence type="ECO:0000256" key="4">
    <source>
        <dbReference type="ARBA" id="ARBA00023125"/>
    </source>
</evidence>
<dbReference type="SUPFAM" id="SSF101936">
    <property type="entry name" value="DNA-binding pseudobarrel domain"/>
    <property type="match status" value="1"/>
</dbReference>
<sequence>MASSKVGESFHIDPDIWKACAGSCVQIPAIGSRVYYFPQGHGEQSSSPVHLSPSVCFKPLVLCRVVSIWFLADPDTDEVFAKIFLVPIDQSRAGIVQTVKFPDYDGEEKVASFVKVLTPSDANNGGGFSVPKFCADMIFPPLNYKADPPVQMLSVRDVHGVLWEFRHIYRGTPRRHLLTTGWSKFVNQKKLVARDSVVFMKNRSGDLFVGIRRTGQLSRSGDYHISAFAAVKGEDEFGNGERFLRSSKGRISAESVMEAAELAAADKPFDIVYYPRAGLPDFVVKAEMVEGSMDICWTAGMKIKMALETEDSSRMTWYQGNVSSAMVPAHVPWHGSPWRMLQVIWDEPDAMQNIKRVSPWQVELVTDTPPLQNPFPSTKKLKVSQNPELLTDGEGPMLFPMTGLVNSMMGNLSPSLSNLKKFPAGMQGARHDTIGVSSINNFVANYNHHMNADHLFDNMVQKLNSVSTELNIGSTSQSEYSSPHSQGSVHFFDTELFGNRTCSSSTKAGFSSFRLFGKIIQTEQPVESGFDDVGCTEDNGSKGSKETEGVNNTLDPFLYKDLYNRLDVSVKEFQLSKRVLCEGTTTKGGRKLTPYLTLPIPYHYANENSWGYHWGSMAKQTYLAFKEECKEEEILQIPQGDSW</sequence>
<dbReference type="CDD" id="cd10017">
    <property type="entry name" value="B3_DNA"/>
    <property type="match status" value="1"/>
</dbReference>
<dbReference type="InterPro" id="IPR015300">
    <property type="entry name" value="DNA-bd_pseudobarrel_sf"/>
</dbReference>
<comment type="function">
    <text evidence="8">Auxin response factors (ARFs) are transcriptional factors that bind specifically to the DNA sequence 5'-TGTCTC-3' found in the auxin-responsive promoter elements (AuxREs).</text>
</comment>
<accession>A0A834YAZ8</accession>
<dbReference type="OMA" id="GHMEHAS"/>
<protein>
    <recommendedName>
        <fullName evidence="8">Auxin response factor</fullName>
    </recommendedName>
</protein>
<dbReference type="PROSITE" id="PS50863">
    <property type="entry name" value="B3"/>
    <property type="match status" value="1"/>
</dbReference>
<keyword evidence="7 8" id="KW-0927">Auxin signaling pathway</keyword>
<evidence type="ECO:0000256" key="7">
    <source>
        <dbReference type="ARBA" id="ARBA00023294"/>
    </source>
</evidence>
<dbReference type="InterPro" id="IPR010525">
    <property type="entry name" value="ARF_dom"/>
</dbReference>
<dbReference type="PANTHER" id="PTHR31384">
    <property type="entry name" value="AUXIN RESPONSE FACTOR 4-RELATED"/>
    <property type="match status" value="1"/>
</dbReference>
<organism evidence="10 11">
    <name type="scientific">Tetracentron sinense</name>
    <name type="common">Spur-leaf</name>
    <dbReference type="NCBI Taxonomy" id="13715"/>
    <lineage>
        <taxon>Eukaryota</taxon>
        <taxon>Viridiplantae</taxon>
        <taxon>Streptophyta</taxon>
        <taxon>Embryophyta</taxon>
        <taxon>Tracheophyta</taxon>
        <taxon>Spermatophyta</taxon>
        <taxon>Magnoliopsida</taxon>
        <taxon>Trochodendrales</taxon>
        <taxon>Trochodendraceae</taxon>
        <taxon>Tetracentron</taxon>
    </lineage>
</organism>
<keyword evidence="6 8" id="KW-0539">Nucleus</keyword>
<evidence type="ECO:0000256" key="1">
    <source>
        <dbReference type="ARBA" id="ARBA00004123"/>
    </source>
</evidence>
<comment type="caution">
    <text evidence="10">The sequence shown here is derived from an EMBL/GenBank/DDBJ whole genome shotgun (WGS) entry which is preliminary data.</text>
</comment>
<dbReference type="GO" id="GO:0006355">
    <property type="term" value="P:regulation of DNA-templated transcription"/>
    <property type="evidence" value="ECO:0007669"/>
    <property type="project" value="InterPro"/>
</dbReference>
<gene>
    <name evidence="10" type="ORF">HHK36_030372</name>
</gene>
<evidence type="ECO:0000256" key="3">
    <source>
        <dbReference type="ARBA" id="ARBA00023015"/>
    </source>
</evidence>
<feature type="domain" description="TF-B3" evidence="9">
    <location>
        <begin position="113"/>
        <end position="215"/>
    </location>
</feature>
<evidence type="ECO:0000256" key="2">
    <source>
        <dbReference type="ARBA" id="ARBA00007853"/>
    </source>
</evidence>
<comment type="similarity">
    <text evidence="2 8">Belongs to the ARF family.</text>
</comment>
<dbReference type="OrthoDB" id="1414159at2759"/>
<evidence type="ECO:0000256" key="6">
    <source>
        <dbReference type="ARBA" id="ARBA00023242"/>
    </source>
</evidence>
<evidence type="ECO:0000256" key="8">
    <source>
        <dbReference type="RuleBase" id="RU004561"/>
    </source>
</evidence>
<dbReference type="Proteomes" id="UP000655225">
    <property type="component" value="Unassembled WGS sequence"/>
</dbReference>
<keyword evidence="11" id="KW-1185">Reference proteome</keyword>
<keyword evidence="5 8" id="KW-0804">Transcription</keyword>
<dbReference type="InterPro" id="IPR044835">
    <property type="entry name" value="ARF_plant"/>
</dbReference>
<dbReference type="GO" id="GO:0003677">
    <property type="term" value="F:DNA binding"/>
    <property type="evidence" value="ECO:0007669"/>
    <property type="project" value="UniProtKB-KW"/>
</dbReference>
<dbReference type="GO" id="GO:0005634">
    <property type="term" value="C:nucleus"/>
    <property type="evidence" value="ECO:0007669"/>
    <property type="project" value="UniProtKB-SubCell"/>
</dbReference>
<evidence type="ECO:0000313" key="10">
    <source>
        <dbReference type="EMBL" id="KAF8377000.1"/>
    </source>
</evidence>
<dbReference type="EMBL" id="JABCRI010000024">
    <property type="protein sequence ID" value="KAF8377000.1"/>
    <property type="molecule type" value="Genomic_DNA"/>
</dbReference>
<evidence type="ECO:0000313" key="11">
    <source>
        <dbReference type="Proteomes" id="UP000655225"/>
    </source>
</evidence>
<dbReference type="Gene3D" id="2.30.30.1040">
    <property type="match status" value="1"/>
</dbReference>